<feature type="transmembrane region" description="Helical" evidence="5">
    <location>
        <begin position="49"/>
        <end position="65"/>
    </location>
</feature>
<evidence type="ECO:0000256" key="3">
    <source>
        <dbReference type="ARBA" id="ARBA00022989"/>
    </source>
</evidence>
<comment type="subcellular location">
    <subcellularLocation>
        <location evidence="1">Membrane</location>
        <topology evidence="1">Multi-pass membrane protein</topology>
    </subcellularLocation>
</comment>
<dbReference type="AlphaFoldDB" id="A0A8E2JCZ1"/>
<keyword evidence="3 5" id="KW-1133">Transmembrane helix</keyword>
<keyword evidence="7" id="KW-1185">Reference proteome</keyword>
<evidence type="ECO:0000256" key="5">
    <source>
        <dbReference type="SAM" id="Phobius"/>
    </source>
</evidence>
<feature type="transmembrane region" description="Helical" evidence="5">
    <location>
        <begin position="20"/>
        <end position="37"/>
    </location>
</feature>
<feature type="transmembrane region" description="Helical" evidence="5">
    <location>
        <begin position="194"/>
        <end position="215"/>
    </location>
</feature>
<organism evidence="6 7">
    <name type="scientific">Lepidopterella palustris CBS 459.81</name>
    <dbReference type="NCBI Taxonomy" id="1314670"/>
    <lineage>
        <taxon>Eukaryota</taxon>
        <taxon>Fungi</taxon>
        <taxon>Dikarya</taxon>
        <taxon>Ascomycota</taxon>
        <taxon>Pezizomycotina</taxon>
        <taxon>Dothideomycetes</taxon>
        <taxon>Pleosporomycetidae</taxon>
        <taxon>Mytilinidiales</taxon>
        <taxon>Argynnaceae</taxon>
        <taxon>Lepidopterella</taxon>
    </lineage>
</organism>
<dbReference type="PANTHER" id="PTHR31465">
    <property type="entry name" value="PROTEIN RTA1-RELATED"/>
    <property type="match status" value="1"/>
</dbReference>
<dbReference type="InterPro" id="IPR007568">
    <property type="entry name" value="RTA1"/>
</dbReference>
<evidence type="ECO:0000313" key="7">
    <source>
        <dbReference type="Proteomes" id="UP000250266"/>
    </source>
</evidence>
<reference evidence="6 7" key="1">
    <citation type="journal article" date="2016" name="Nat. Commun.">
        <title>Ectomycorrhizal ecology is imprinted in the genome of the dominant symbiotic fungus Cenococcum geophilum.</title>
        <authorList>
            <consortium name="DOE Joint Genome Institute"/>
            <person name="Peter M."/>
            <person name="Kohler A."/>
            <person name="Ohm R.A."/>
            <person name="Kuo A."/>
            <person name="Krutzmann J."/>
            <person name="Morin E."/>
            <person name="Arend M."/>
            <person name="Barry K.W."/>
            <person name="Binder M."/>
            <person name="Choi C."/>
            <person name="Clum A."/>
            <person name="Copeland A."/>
            <person name="Grisel N."/>
            <person name="Haridas S."/>
            <person name="Kipfer T."/>
            <person name="LaButti K."/>
            <person name="Lindquist E."/>
            <person name="Lipzen A."/>
            <person name="Maire R."/>
            <person name="Meier B."/>
            <person name="Mihaltcheva S."/>
            <person name="Molinier V."/>
            <person name="Murat C."/>
            <person name="Poggeler S."/>
            <person name="Quandt C.A."/>
            <person name="Sperisen C."/>
            <person name="Tritt A."/>
            <person name="Tisserant E."/>
            <person name="Crous P.W."/>
            <person name="Henrissat B."/>
            <person name="Nehls U."/>
            <person name="Egli S."/>
            <person name="Spatafora J.W."/>
            <person name="Grigoriev I.V."/>
            <person name="Martin F.M."/>
        </authorList>
    </citation>
    <scope>NUCLEOTIDE SEQUENCE [LARGE SCALE GENOMIC DNA]</scope>
    <source>
        <strain evidence="6 7">CBS 459.81</strain>
    </source>
</reference>
<protein>
    <recommendedName>
        <fullName evidence="8">RTA1 domain protein</fullName>
    </recommendedName>
</protein>
<accession>A0A8E2JCZ1</accession>
<dbReference type="EMBL" id="KV745089">
    <property type="protein sequence ID" value="OCK77954.1"/>
    <property type="molecule type" value="Genomic_DNA"/>
</dbReference>
<sequence length="425" mass="47363">MGLGDYSPGSDWYYAPNKVAPIVFIVLFFLSGVCHVYQTLHYKSWRTTILLPWAAALMITGFAMRELGAYHTGNLGYLIASVVLIMSGPPIYALINYFILSRILYYIPYLSPMHPGRVVTTFVGLDSVCEILIGQGAWRMANSSMTVRQRQVGADLVKASLVLQATLFGAFGLLAGLFQYRATKANVLTRKLRTVLYVLYVSAIIVTIRCIYRIVEYCQGWTGTVYRNEAFFWVFEASIMLVNTMMLNVWFPGKRLPPSNTVFLDRDGVTERRGPGWTDDRPWIITTFDPFDIAGILSGKDKKTQFWDMTDEQLEQLRAEQKAKKRSVIAGALDPFHLWGSRGLIGKHLSGSNSTEKSSVPTVTSEKKRSVIAVVLDPFHLWGSRGFVGKHLSGSKKAPATGVSTIKPETSITGKRAGNETMEIA</sequence>
<dbReference type="OrthoDB" id="3358017at2759"/>
<evidence type="ECO:0000256" key="4">
    <source>
        <dbReference type="ARBA" id="ARBA00023136"/>
    </source>
</evidence>
<evidence type="ECO:0008006" key="8">
    <source>
        <dbReference type="Google" id="ProtNLM"/>
    </source>
</evidence>
<name>A0A8E2JCZ1_9PEZI</name>
<gene>
    <name evidence="6" type="ORF">K432DRAFT_444958</name>
</gene>
<feature type="transmembrane region" description="Helical" evidence="5">
    <location>
        <begin position="77"/>
        <end position="99"/>
    </location>
</feature>
<dbReference type="PANTHER" id="PTHR31465:SF13">
    <property type="entry name" value="RTA1 DOMAIN PROTEIN-RELATED"/>
    <property type="match status" value="1"/>
</dbReference>
<feature type="transmembrane region" description="Helical" evidence="5">
    <location>
        <begin position="161"/>
        <end position="182"/>
    </location>
</feature>
<keyword evidence="2 5" id="KW-0812">Transmembrane</keyword>
<evidence type="ECO:0000313" key="6">
    <source>
        <dbReference type="EMBL" id="OCK77954.1"/>
    </source>
</evidence>
<keyword evidence="4 5" id="KW-0472">Membrane</keyword>
<proteinExistence type="predicted"/>
<evidence type="ECO:0000256" key="2">
    <source>
        <dbReference type="ARBA" id="ARBA00022692"/>
    </source>
</evidence>
<dbReference type="GO" id="GO:0016020">
    <property type="term" value="C:membrane"/>
    <property type="evidence" value="ECO:0007669"/>
    <property type="project" value="UniProtKB-SubCell"/>
</dbReference>
<dbReference type="Pfam" id="PF04479">
    <property type="entry name" value="RTA1"/>
    <property type="match status" value="1"/>
</dbReference>
<dbReference type="Proteomes" id="UP000250266">
    <property type="component" value="Unassembled WGS sequence"/>
</dbReference>
<feature type="transmembrane region" description="Helical" evidence="5">
    <location>
        <begin position="230"/>
        <end position="251"/>
    </location>
</feature>
<evidence type="ECO:0000256" key="1">
    <source>
        <dbReference type="ARBA" id="ARBA00004141"/>
    </source>
</evidence>